<gene>
    <name evidence="1" type="ORF">KQX54_007084</name>
</gene>
<evidence type="ECO:0000313" key="2">
    <source>
        <dbReference type="Proteomes" id="UP000826195"/>
    </source>
</evidence>
<accession>A0AAV7J2T6</accession>
<comment type="caution">
    <text evidence="1">The sequence shown here is derived from an EMBL/GenBank/DDBJ whole genome shotgun (WGS) entry which is preliminary data.</text>
</comment>
<keyword evidence="2" id="KW-1185">Reference proteome</keyword>
<dbReference type="Proteomes" id="UP000826195">
    <property type="component" value="Unassembled WGS sequence"/>
</dbReference>
<dbReference type="EMBL" id="JAHXZJ010000001">
    <property type="protein sequence ID" value="KAH0567155.1"/>
    <property type="molecule type" value="Genomic_DNA"/>
</dbReference>
<name>A0AAV7J2T6_COTGL</name>
<protein>
    <submittedName>
        <fullName evidence="1">Uncharacterized protein</fullName>
    </submittedName>
</protein>
<sequence length="97" mass="10962">MRKGLYVYVPLLPNVFSPSLSLYTIKPISSSRPRYGYSSTVEIWYGMVWVRPGSGYEDSSVYAFTTRRENEIGPLSPSRSIASQRWCTGCVRGIDVD</sequence>
<reference evidence="1 2" key="1">
    <citation type="journal article" date="2021" name="J. Hered.">
        <title>A chromosome-level genome assembly of the parasitoid wasp, Cotesia glomerata (Hymenoptera: Braconidae).</title>
        <authorList>
            <person name="Pinto B.J."/>
            <person name="Weis J.J."/>
            <person name="Gamble T."/>
            <person name="Ode P.J."/>
            <person name="Paul R."/>
            <person name="Zaspel J.M."/>
        </authorList>
    </citation>
    <scope>NUCLEOTIDE SEQUENCE [LARGE SCALE GENOMIC DNA]</scope>
    <source>
        <strain evidence="1">CgM1</strain>
    </source>
</reference>
<dbReference type="AlphaFoldDB" id="A0AAV7J2T6"/>
<organism evidence="1 2">
    <name type="scientific">Cotesia glomerata</name>
    <name type="common">Lepidopteran parasitic wasp</name>
    <name type="synonym">Apanteles glomeratus</name>
    <dbReference type="NCBI Taxonomy" id="32391"/>
    <lineage>
        <taxon>Eukaryota</taxon>
        <taxon>Metazoa</taxon>
        <taxon>Ecdysozoa</taxon>
        <taxon>Arthropoda</taxon>
        <taxon>Hexapoda</taxon>
        <taxon>Insecta</taxon>
        <taxon>Pterygota</taxon>
        <taxon>Neoptera</taxon>
        <taxon>Endopterygota</taxon>
        <taxon>Hymenoptera</taxon>
        <taxon>Apocrita</taxon>
        <taxon>Ichneumonoidea</taxon>
        <taxon>Braconidae</taxon>
        <taxon>Microgastrinae</taxon>
        <taxon>Cotesia</taxon>
    </lineage>
</organism>
<evidence type="ECO:0000313" key="1">
    <source>
        <dbReference type="EMBL" id="KAH0567155.1"/>
    </source>
</evidence>
<proteinExistence type="predicted"/>